<evidence type="ECO:0000313" key="1">
    <source>
        <dbReference type="EMBL" id="AFN64936.1"/>
    </source>
</evidence>
<dbReference type="EMBL" id="CP003703">
    <property type="protein sequence ID" value="AFN64936.1"/>
    <property type="molecule type" value="Genomic_DNA"/>
</dbReference>
<evidence type="ECO:0000313" key="2">
    <source>
        <dbReference type="Proteomes" id="UP000009005"/>
    </source>
</evidence>
<dbReference type="HOGENOM" id="CLU_106274_1_0_14"/>
<sequence>MISLVKRTLQIFAGLSVGSTIPFMSSISGRTEEIKLPRGDDRTVSNDKQEETQEVKEVTENVMLSATKRMEESGKTGEKGCFWLFEERRWLELFICVDMKTLGSPTLFHYARRERNLSQKEKLNEVSEITYNGTSTLKMTFSNNRTIEMPRYLSLSFAWLRQWGTGLFFQNHCNISKDRDTKTHTLTCDNLKKSGGREFTKKVNPELPHNSN</sequence>
<reference evidence="1 2" key="1">
    <citation type="journal article" date="2012" name="J. Bacteriol.">
        <title>Complete genome sequence of Mycoplasma wenyonii strain Massachusetts.</title>
        <authorList>
            <person name="Dos Santos A.P."/>
            <person name="Guimaraes A.M."/>
            <person name="do Nascimento N.C."/>
            <person name="Sanmiguel P.J."/>
            <person name="Messick J.B."/>
        </authorList>
    </citation>
    <scope>NUCLEOTIDE SEQUENCE [LARGE SCALE GENOMIC DNA]</scope>
    <source>
        <strain evidence="1 2">Massachusetts</strain>
    </source>
</reference>
<dbReference type="OrthoDB" id="402795at2"/>
<dbReference type="RefSeq" id="WP_014849646.1">
    <property type="nucleotide sequence ID" value="NC_018149.1"/>
</dbReference>
<dbReference type="KEGG" id="mwe:WEN_00655"/>
<dbReference type="PATRIC" id="fig|1197325.3.peg.144"/>
<proteinExistence type="predicted"/>
<dbReference type="STRING" id="1197325.WEN_00655"/>
<name>I6YAG3_MYCWM</name>
<keyword evidence="2" id="KW-1185">Reference proteome</keyword>
<accession>I6YAG3</accession>
<protein>
    <submittedName>
        <fullName evidence="1">Uncharacterized protein</fullName>
    </submittedName>
</protein>
<gene>
    <name evidence="1" type="ordered locus">WEN_00655</name>
</gene>
<dbReference type="Proteomes" id="UP000009005">
    <property type="component" value="Chromosome"/>
</dbReference>
<organism evidence="1 2">
    <name type="scientific">Mycoplasma wenyonii (strain Massachusetts)</name>
    <name type="common">Eperythrozoon wenyonii</name>
    <dbReference type="NCBI Taxonomy" id="1197325"/>
    <lineage>
        <taxon>Bacteria</taxon>
        <taxon>Bacillati</taxon>
        <taxon>Mycoplasmatota</taxon>
        <taxon>Mollicutes</taxon>
        <taxon>Mycoplasmataceae</taxon>
        <taxon>Mycoplasma</taxon>
    </lineage>
</organism>
<dbReference type="AlphaFoldDB" id="I6YAG3"/>